<comment type="caution">
    <text evidence="3">The sequence shown here is derived from an EMBL/GenBank/DDBJ whole genome shotgun (WGS) entry which is preliminary data.</text>
</comment>
<dbReference type="EMBL" id="CAJHCP010000002">
    <property type="protein sequence ID" value="CAD6516455.1"/>
    <property type="molecule type" value="Genomic_DNA"/>
</dbReference>
<gene>
    <name evidence="3" type="ORF">LMG28140_00784</name>
</gene>
<feature type="compositionally biased region" description="Basic and acidic residues" evidence="2">
    <location>
        <begin position="1"/>
        <end position="17"/>
    </location>
</feature>
<proteinExistence type="inferred from homology"/>
<organism evidence="3 4">
    <name type="scientific">Paraburkholderia metrosideri</name>
    <dbReference type="NCBI Taxonomy" id="580937"/>
    <lineage>
        <taxon>Bacteria</taxon>
        <taxon>Pseudomonadati</taxon>
        <taxon>Pseudomonadota</taxon>
        <taxon>Betaproteobacteria</taxon>
        <taxon>Burkholderiales</taxon>
        <taxon>Burkholderiaceae</taxon>
        <taxon>Paraburkholderia</taxon>
    </lineage>
</organism>
<dbReference type="PANTHER" id="PTHR31977:SF1">
    <property type="entry name" value="UPF0696 PROTEIN C11ORF68"/>
    <property type="match status" value="1"/>
</dbReference>
<reference evidence="3 4" key="1">
    <citation type="submission" date="2020-10" db="EMBL/GenBank/DDBJ databases">
        <authorList>
            <person name="Peeters C."/>
        </authorList>
    </citation>
    <scope>NUCLEOTIDE SEQUENCE [LARGE SCALE GENOMIC DNA]</scope>
    <source>
        <strain evidence="3 4">LMG 28140</strain>
    </source>
</reference>
<dbReference type="RefSeq" id="WP_201640994.1">
    <property type="nucleotide sequence ID" value="NZ_CAJHCP010000002.1"/>
</dbReference>
<dbReference type="InterPro" id="IPR015034">
    <property type="entry name" value="Bles03"/>
</dbReference>
<dbReference type="Pfam" id="PF08939">
    <property type="entry name" value="Bles03"/>
    <property type="match status" value="1"/>
</dbReference>
<evidence type="ECO:0000313" key="3">
    <source>
        <dbReference type="EMBL" id="CAD6516455.1"/>
    </source>
</evidence>
<evidence type="ECO:0000313" key="4">
    <source>
        <dbReference type="Proteomes" id="UP000598032"/>
    </source>
</evidence>
<dbReference type="Gene3D" id="3.30.760.10">
    <property type="entry name" value="RNA Cap, Translation Initiation Factor Eif4e"/>
    <property type="match status" value="1"/>
</dbReference>
<dbReference type="Proteomes" id="UP000598032">
    <property type="component" value="Unassembled WGS sequence"/>
</dbReference>
<name>A0ABM8NC06_9BURK</name>
<dbReference type="PANTHER" id="PTHR31977">
    <property type="entry name" value="UPF0696 PROTEIN C11ORF68"/>
    <property type="match status" value="1"/>
</dbReference>
<accession>A0ABM8NC06</accession>
<keyword evidence="4" id="KW-1185">Reference proteome</keyword>
<protein>
    <recommendedName>
        <fullName evidence="5">DUF1917 domain-containing protein</fullName>
    </recommendedName>
</protein>
<dbReference type="InterPro" id="IPR023398">
    <property type="entry name" value="TIF_eIF4e-like"/>
</dbReference>
<dbReference type="SUPFAM" id="SSF55418">
    <property type="entry name" value="eIF4e-like"/>
    <property type="match status" value="1"/>
</dbReference>
<evidence type="ECO:0000256" key="2">
    <source>
        <dbReference type="SAM" id="MobiDB-lite"/>
    </source>
</evidence>
<evidence type="ECO:0008006" key="5">
    <source>
        <dbReference type="Google" id="ProtNLM"/>
    </source>
</evidence>
<evidence type="ECO:0000256" key="1">
    <source>
        <dbReference type="ARBA" id="ARBA00010568"/>
    </source>
</evidence>
<feature type="region of interest" description="Disordered" evidence="2">
    <location>
        <begin position="1"/>
        <end position="31"/>
    </location>
</feature>
<sequence length="134" mass="15501">MNGEPRQSDKPSEDLSRSWHFKKSPGFQNTTSSDMAGKWCIFVPRAGVDAAWEKIVSALDRNQLWCAKVSTALRVLSRDNHVICVYTTDWTDTQDLMRARDVLRALGYVDELGYKRDIDTLRRLYGPDEWYLRA</sequence>
<comment type="similarity">
    <text evidence="1">Belongs to the UPF0696 family.</text>
</comment>